<reference evidence="1 2" key="1">
    <citation type="submission" date="2021-10" db="EMBL/GenBank/DDBJ databases">
        <title>Lutispora strain m25 sp. nov., a thermophilic, non-spore-forming bacterium isolated from a lab-scale methanogenic bioreactor digesting anaerobic sludge.</title>
        <authorList>
            <person name="El Houari A."/>
            <person name="Mcdonald J."/>
        </authorList>
    </citation>
    <scope>NUCLEOTIDE SEQUENCE [LARGE SCALE GENOMIC DNA]</scope>
    <source>
        <strain evidence="2">m25</strain>
    </source>
</reference>
<organism evidence="1 2">
    <name type="scientific">Lutispora saccharofermentans</name>
    <dbReference type="NCBI Taxonomy" id="3024236"/>
    <lineage>
        <taxon>Bacteria</taxon>
        <taxon>Bacillati</taxon>
        <taxon>Bacillota</taxon>
        <taxon>Clostridia</taxon>
        <taxon>Lutisporales</taxon>
        <taxon>Lutisporaceae</taxon>
        <taxon>Lutispora</taxon>
    </lineage>
</organism>
<name>A0ABT1NA18_9FIRM</name>
<dbReference type="InterPro" id="IPR029044">
    <property type="entry name" value="Nucleotide-diphossugar_trans"/>
</dbReference>
<dbReference type="SUPFAM" id="SSF53448">
    <property type="entry name" value="Nucleotide-diphospho-sugar transferases"/>
    <property type="match status" value="1"/>
</dbReference>
<keyword evidence="2" id="KW-1185">Reference proteome</keyword>
<evidence type="ECO:0008006" key="3">
    <source>
        <dbReference type="Google" id="ProtNLM"/>
    </source>
</evidence>
<dbReference type="Proteomes" id="UP001651880">
    <property type="component" value="Unassembled WGS sequence"/>
</dbReference>
<comment type="caution">
    <text evidence="1">The sequence shown here is derived from an EMBL/GenBank/DDBJ whole genome shotgun (WGS) entry which is preliminary data.</text>
</comment>
<accession>A0ABT1NA18</accession>
<dbReference type="Gene3D" id="3.90.550.10">
    <property type="entry name" value="Spore Coat Polysaccharide Biosynthesis Protein SpsA, Chain A"/>
    <property type="match status" value="1"/>
</dbReference>
<gene>
    <name evidence="1" type="ORF">LJD61_00825</name>
</gene>
<dbReference type="RefSeq" id="WP_255225600.1">
    <property type="nucleotide sequence ID" value="NZ_JAJEKE010000001.1"/>
</dbReference>
<protein>
    <recommendedName>
        <fullName evidence="3">Nucleotide-diphospho-sugar transferase domain-containing protein</fullName>
    </recommendedName>
</protein>
<evidence type="ECO:0000313" key="1">
    <source>
        <dbReference type="EMBL" id="MCQ1528095.1"/>
    </source>
</evidence>
<evidence type="ECO:0000313" key="2">
    <source>
        <dbReference type="Proteomes" id="UP001651880"/>
    </source>
</evidence>
<sequence length="313" mass="37075">MHYYCTIVSKDYLHKGLMLYDSIKKYDMDFKMFFICMQDEVKDLLEKILQEKAVFIHIKAVEGQDRKLASVKAGRNEKEYAWTSKASIFLYLFNNYSELDHILWLDSDIIFYSSPEPIFSELSLCSVLLTRERFKGNNIKLNNVYGVYNTGLIGLRRDKNAVGFINWYRRKCIEWCYDKVHKGKWSDQMYLNKIHGNPGWIRVSKNTEINVTPWNIQGCMVKKLNDDIYVDGKKLIFYHYSGFKPLNAEEFELCTYIELQEDVVKLLYIPYVNSYKQMINYVNKFKSNLFKGAGLQGCIYKNYYRLNGDLVHE</sequence>
<proteinExistence type="predicted"/>
<dbReference type="EMBL" id="JAJEKE010000001">
    <property type="protein sequence ID" value="MCQ1528095.1"/>
    <property type="molecule type" value="Genomic_DNA"/>
</dbReference>